<evidence type="ECO:0000259" key="8">
    <source>
        <dbReference type="SMART" id="SM00752"/>
    </source>
</evidence>
<evidence type="ECO:0000313" key="10">
    <source>
        <dbReference type="Proteomes" id="UP001501410"/>
    </source>
</evidence>
<comment type="subcellular location">
    <subcellularLocation>
        <location evidence="1">Endomembrane system</location>
        <topology evidence="1">Multi-pass membrane protein</topology>
    </subcellularLocation>
</comment>
<keyword evidence="4 7" id="KW-0472">Membrane</keyword>
<feature type="transmembrane region" description="Helical" evidence="7">
    <location>
        <begin position="91"/>
        <end position="107"/>
    </location>
</feature>
<dbReference type="Pfam" id="PF05090">
    <property type="entry name" value="HTTM"/>
    <property type="match status" value="1"/>
</dbReference>
<dbReference type="SMART" id="SM00752">
    <property type="entry name" value="HTTM"/>
    <property type="match status" value="1"/>
</dbReference>
<dbReference type="InterPro" id="IPR007782">
    <property type="entry name" value="VKG_COase"/>
</dbReference>
<keyword evidence="10" id="KW-1185">Reference proteome</keyword>
<feature type="transmembrane region" description="Helical" evidence="7">
    <location>
        <begin position="70"/>
        <end position="86"/>
    </location>
</feature>
<dbReference type="RefSeq" id="WP_344824599.1">
    <property type="nucleotide sequence ID" value="NZ_BAABEZ010000022.1"/>
</dbReference>
<dbReference type="EMBL" id="BAABEZ010000022">
    <property type="protein sequence ID" value="GAA4453633.1"/>
    <property type="molecule type" value="Genomic_DNA"/>
</dbReference>
<name>A0ABP8MR23_9BACT</name>
<keyword evidence="3 7" id="KW-1133">Transmembrane helix</keyword>
<organism evidence="9 10">
    <name type="scientific">Rurimicrobium arvi</name>
    <dbReference type="NCBI Taxonomy" id="2049916"/>
    <lineage>
        <taxon>Bacteria</taxon>
        <taxon>Pseudomonadati</taxon>
        <taxon>Bacteroidota</taxon>
        <taxon>Chitinophagia</taxon>
        <taxon>Chitinophagales</taxon>
        <taxon>Chitinophagaceae</taxon>
        <taxon>Rurimicrobium</taxon>
    </lineage>
</organism>
<evidence type="ECO:0000256" key="4">
    <source>
        <dbReference type="ARBA" id="ARBA00023136"/>
    </source>
</evidence>
<feature type="transmembrane region" description="Helical" evidence="7">
    <location>
        <begin position="113"/>
        <end position="130"/>
    </location>
</feature>
<keyword evidence="2 7" id="KW-0812">Transmembrane</keyword>
<feature type="transmembrane region" description="Helical" evidence="7">
    <location>
        <begin position="250"/>
        <end position="271"/>
    </location>
</feature>
<feature type="transmembrane region" description="Helical" evidence="7">
    <location>
        <begin position="142"/>
        <end position="161"/>
    </location>
</feature>
<dbReference type="Proteomes" id="UP001501410">
    <property type="component" value="Unassembled WGS sequence"/>
</dbReference>
<feature type="transmembrane region" description="Helical" evidence="7">
    <location>
        <begin position="22"/>
        <end position="50"/>
    </location>
</feature>
<accession>A0ABP8MR23</accession>
<dbReference type="InterPro" id="IPR053935">
    <property type="entry name" value="VKGC_lumenal_dom"/>
</dbReference>
<evidence type="ECO:0000256" key="1">
    <source>
        <dbReference type="ARBA" id="ARBA00004127"/>
    </source>
</evidence>
<evidence type="ECO:0000256" key="5">
    <source>
        <dbReference type="ARBA" id="ARBA00023157"/>
    </source>
</evidence>
<feature type="transmembrane region" description="Helical" evidence="7">
    <location>
        <begin position="198"/>
        <end position="219"/>
    </location>
</feature>
<feature type="domain" description="HTTM-like" evidence="8">
    <location>
        <begin position="12"/>
        <end position="269"/>
    </location>
</feature>
<proteinExistence type="predicted"/>
<evidence type="ECO:0000256" key="6">
    <source>
        <dbReference type="ARBA" id="ARBA00023239"/>
    </source>
</evidence>
<evidence type="ECO:0000256" key="7">
    <source>
        <dbReference type="SAM" id="Phobius"/>
    </source>
</evidence>
<dbReference type="PANTHER" id="PTHR12639">
    <property type="entry name" value="VITAMIN K-DEPENDENT GAMMA-CARBOXYLASE"/>
    <property type="match status" value="1"/>
</dbReference>
<dbReference type="InterPro" id="IPR011020">
    <property type="entry name" value="HTTM-like"/>
</dbReference>
<dbReference type="InterPro" id="IPR053934">
    <property type="entry name" value="HTTM_dom"/>
</dbReference>
<sequence>MSNFARFRQQLFRPTDATSVQLFLRLFGVVVILQAISFTNAGYIAQGILAPRFLFQYDFFSFIRPLPEDAMKFLLLLMSASGLMLVLQKGVRAALITFTLSFGYFFLLEKSYYNNHFYLFLLIAFIYLFCRPRRDANGKQYIPYWMLLLLQVQIVIVYFYGGLVKLNPDWLMRQQPMRILLQDSSQNALLPDLSRSDFALYLLTYGGLAFDLLIGFALWSKKYRKPAMITAIAFNFSNLTIFNFGDNGDIGGFPVFMIFTLILFLDPEFVATKWNALTGNKKATAPAMPPSFDTERPLTLTLLAVYMSFQLLFPLRHLLFPGNTNWTTFASRFAWRMKSHSSQGTVRVFVRGKTGEPLQEINIGNLINSMQRFYMTENPVMMWQFAQYLGRELNDRGNAHPEVYVHSMLSLNGRPAQPLVDSTVNMLSLEHNPFAPDKWILPLKD</sequence>
<gene>
    <name evidence="9" type="ORF">GCM10023092_14280</name>
</gene>
<protein>
    <submittedName>
        <fullName evidence="9">HTTM domain-containing protein</fullName>
    </submittedName>
</protein>
<evidence type="ECO:0000256" key="2">
    <source>
        <dbReference type="ARBA" id="ARBA00022692"/>
    </source>
</evidence>
<dbReference type="PANTHER" id="PTHR12639:SF7">
    <property type="entry name" value="HTTM DOMAIN-CONTAINING PROTEIN"/>
    <property type="match status" value="1"/>
</dbReference>
<keyword evidence="5" id="KW-1015">Disulfide bond</keyword>
<reference evidence="10" key="1">
    <citation type="journal article" date="2019" name="Int. J. Syst. Evol. Microbiol.">
        <title>The Global Catalogue of Microorganisms (GCM) 10K type strain sequencing project: providing services to taxonomists for standard genome sequencing and annotation.</title>
        <authorList>
            <consortium name="The Broad Institute Genomics Platform"/>
            <consortium name="The Broad Institute Genome Sequencing Center for Infectious Disease"/>
            <person name="Wu L."/>
            <person name="Ma J."/>
        </authorList>
    </citation>
    <scope>NUCLEOTIDE SEQUENCE [LARGE SCALE GENOMIC DNA]</scope>
    <source>
        <strain evidence="10">JCM 31921</strain>
    </source>
</reference>
<comment type="caution">
    <text evidence="9">The sequence shown here is derived from an EMBL/GenBank/DDBJ whole genome shotgun (WGS) entry which is preliminary data.</text>
</comment>
<dbReference type="Pfam" id="PF22777">
    <property type="entry name" value="VKGC_lumenal_dom"/>
    <property type="match status" value="1"/>
</dbReference>
<keyword evidence="6" id="KW-0456">Lyase</keyword>
<evidence type="ECO:0000313" key="9">
    <source>
        <dbReference type="EMBL" id="GAA4453633.1"/>
    </source>
</evidence>
<evidence type="ECO:0000256" key="3">
    <source>
        <dbReference type="ARBA" id="ARBA00022989"/>
    </source>
</evidence>